<reference evidence="1 2" key="1">
    <citation type="submission" date="2019-06" db="EMBL/GenBank/DDBJ databases">
        <authorList>
            <person name="Srinivasan S."/>
        </authorList>
    </citation>
    <scope>NUCLEOTIDE SEQUENCE [LARGE SCALE GENOMIC DNA]</scope>
    <source>
        <strain evidence="1 2">17J68-5</strain>
    </source>
</reference>
<name>A0A5B8A2I8_9BACT</name>
<proteinExistence type="predicted"/>
<dbReference type="AlphaFoldDB" id="A0A5B8A2I8"/>
<accession>A0A5B8A2I8</accession>
<organism evidence="1 2">
    <name type="scientific">Hymenobacter jejuensis</name>
    <dbReference type="NCBI Taxonomy" id="2502781"/>
    <lineage>
        <taxon>Bacteria</taxon>
        <taxon>Pseudomonadati</taxon>
        <taxon>Bacteroidota</taxon>
        <taxon>Cytophagia</taxon>
        <taxon>Cytophagales</taxon>
        <taxon>Hymenobacteraceae</taxon>
        <taxon>Hymenobacter</taxon>
    </lineage>
</organism>
<keyword evidence="1" id="KW-0808">Transferase</keyword>
<keyword evidence="2" id="KW-1185">Reference proteome</keyword>
<dbReference type="RefSeq" id="WP_139516785.1">
    <property type="nucleotide sequence ID" value="NZ_CP040896.1"/>
</dbReference>
<dbReference type="OrthoDB" id="5109343at2"/>
<gene>
    <name evidence="1" type="ORF">FHG12_16570</name>
</gene>
<dbReference type="Proteomes" id="UP000305398">
    <property type="component" value="Chromosome"/>
</dbReference>
<dbReference type="EMBL" id="CP040896">
    <property type="protein sequence ID" value="QDA61611.1"/>
    <property type="molecule type" value="Genomic_DNA"/>
</dbReference>
<dbReference type="GO" id="GO:0016740">
    <property type="term" value="F:transferase activity"/>
    <property type="evidence" value="ECO:0007669"/>
    <property type="project" value="UniProtKB-KW"/>
</dbReference>
<dbReference type="SUPFAM" id="SSF55729">
    <property type="entry name" value="Acyl-CoA N-acyltransferases (Nat)"/>
    <property type="match status" value="1"/>
</dbReference>
<dbReference type="Gene3D" id="3.40.630.30">
    <property type="match status" value="1"/>
</dbReference>
<sequence length="198" mass="22396">MLSVTLASSDDDLRGILALQQQNLPRVLAPEVRAQEGFVTLEYTFEQMQRMHQAGPSVIALDGTRVVGYAITALPEVRAHVPELESLFAFADVLPYHGTPLKQRAYYLMGQVCIAQGYRGQGLFDRLYQHHRAVYGGRYDFLLTDISLRNPRSLRAHQRLGFQTVGQMQTPATDEHWAVVLWDWQNPAPAYPQTERAS</sequence>
<evidence type="ECO:0000313" key="1">
    <source>
        <dbReference type="EMBL" id="QDA61611.1"/>
    </source>
</evidence>
<protein>
    <submittedName>
        <fullName evidence="1">GNAT family N-acetyltransferase</fullName>
    </submittedName>
</protein>
<evidence type="ECO:0000313" key="2">
    <source>
        <dbReference type="Proteomes" id="UP000305398"/>
    </source>
</evidence>
<dbReference type="InterPro" id="IPR016181">
    <property type="entry name" value="Acyl_CoA_acyltransferase"/>
</dbReference>
<dbReference type="KEGG" id="hyj:FHG12_16570"/>